<proteinExistence type="predicted"/>
<organism evidence="3 4">
    <name type="scientific">Candidatus Kaiserbacteria bacterium RIFCSPHIGHO2_01_FULL_54_36b</name>
    <dbReference type="NCBI Taxonomy" id="1798483"/>
    <lineage>
        <taxon>Bacteria</taxon>
        <taxon>Candidatus Kaiseribacteriota</taxon>
    </lineage>
</organism>
<evidence type="ECO:0000259" key="2">
    <source>
        <dbReference type="SMART" id="SM00943"/>
    </source>
</evidence>
<dbReference type="Pfam" id="PF08708">
    <property type="entry name" value="PriCT_1"/>
    <property type="match status" value="1"/>
</dbReference>
<gene>
    <name evidence="3" type="ORF">A2704_03000</name>
</gene>
<dbReference type="SMART" id="SM00942">
    <property type="entry name" value="PriCT_1"/>
    <property type="match status" value="1"/>
</dbReference>
<dbReference type="Proteomes" id="UP000176445">
    <property type="component" value="Unassembled WGS sequence"/>
</dbReference>
<dbReference type="SUPFAM" id="SSF56747">
    <property type="entry name" value="Prim-pol domain"/>
    <property type="match status" value="1"/>
</dbReference>
<feature type="domain" description="Primase C-terminal 1" evidence="1">
    <location>
        <begin position="163"/>
        <end position="231"/>
    </location>
</feature>
<dbReference type="Pfam" id="PF13481">
    <property type="entry name" value="AAA_25"/>
    <property type="match status" value="1"/>
</dbReference>
<dbReference type="EMBL" id="MFKW01000086">
    <property type="protein sequence ID" value="OGG48695.1"/>
    <property type="molecule type" value="Genomic_DNA"/>
</dbReference>
<dbReference type="SMART" id="SM00943">
    <property type="entry name" value="Prim-Pol"/>
    <property type="match status" value="1"/>
</dbReference>
<evidence type="ECO:0000259" key="1">
    <source>
        <dbReference type="SMART" id="SM00942"/>
    </source>
</evidence>
<dbReference type="InterPro" id="IPR014820">
    <property type="entry name" value="PriCT_1"/>
</dbReference>
<dbReference type="Gene3D" id="3.40.50.300">
    <property type="entry name" value="P-loop containing nucleotide triphosphate hydrolases"/>
    <property type="match status" value="1"/>
</dbReference>
<sequence>MKETALKYAEMGYSIIPIRAKSKKPLVDWKRYQTERATPEEIEKWFKEWPNMNIGIITGAISGIAVVDVENGGSLEGLPPTVTAKTGGGGWHLYYRHPGHKVGNEVRTRELTDVRGDGGYVVAPPSVSEKGAYEWSVAPWDTPMEAFPAHVFANPKAVPRIDEDLVKVPVGRRNDEATRYAGRVLHFLPPPLWDTAGWGALKEWNETRVEEPLEEKELRDVFESIAKREAEKDPAEGESIAYSGETLTDLYADTFPDNLWLVDGLIPIGGLTMFSGRPKSFKTYIMQNLAMSVVTGIPFLGRFNIPEKGRVLIIDEENPRRLIRDRFRDMGMPETDEIVLLSRKGVRLDKPQSVEAVVDYVNELNPRLIVIDSLTKLHSKNENQSNEMSDVFTAMKKMLADDRAIVLIHHHNKASKQEKRGDGQSIRGSSDIFAELDAYIAVDRKGLTTDVIMTPGALRIAEEPEAFRASLVPDEYGHEIFAYQGEVDEKNEERAAAVAAVRDLFTSPETKQTVQDCIDWTKLPDTDVRVALKILEKNGVLTHDIGPRNKFIYRLADSTGNEKPAETEPAS</sequence>
<dbReference type="InterPro" id="IPR027417">
    <property type="entry name" value="P-loop_NTPase"/>
</dbReference>
<dbReference type="AlphaFoldDB" id="A0A1F6CHN9"/>
<feature type="domain" description="DNA primase/polymerase bifunctional N-terminal" evidence="2">
    <location>
        <begin position="5"/>
        <end position="151"/>
    </location>
</feature>
<protein>
    <recommendedName>
        <fullName evidence="5">DNA primase/polymerase bifunctional N-terminal domain-containing protein</fullName>
    </recommendedName>
</protein>
<dbReference type="Pfam" id="PF09250">
    <property type="entry name" value="Prim-Pol"/>
    <property type="match status" value="1"/>
</dbReference>
<accession>A0A1F6CHN9</accession>
<dbReference type="SUPFAM" id="SSF52540">
    <property type="entry name" value="P-loop containing nucleoside triphosphate hydrolases"/>
    <property type="match status" value="1"/>
</dbReference>
<dbReference type="InterPro" id="IPR015330">
    <property type="entry name" value="DNA_primase/pol_bifunc_N"/>
</dbReference>
<evidence type="ECO:0000313" key="4">
    <source>
        <dbReference type="Proteomes" id="UP000176445"/>
    </source>
</evidence>
<evidence type="ECO:0000313" key="3">
    <source>
        <dbReference type="EMBL" id="OGG48695.1"/>
    </source>
</evidence>
<dbReference type="Gene3D" id="3.30.720.160">
    <property type="entry name" value="Bifunctional DNA primase/polymerase, N-terminal"/>
    <property type="match status" value="1"/>
</dbReference>
<comment type="caution">
    <text evidence="3">The sequence shown here is derived from an EMBL/GenBank/DDBJ whole genome shotgun (WGS) entry which is preliminary data.</text>
</comment>
<dbReference type="CDD" id="cd04859">
    <property type="entry name" value="Prim_Pol"/>
    <property type="match status" value="1"/>
</dbReference>
<reference evidence="3 4" key="1">
    <citation type="journal article" date="2016" name="Nat. Commun.">
        <title>Thousands of microbial genomes shed light on interconnected biogeochemical processes in an aquifer system.</title>
        <authorList>
            <person name="Anantharaman K."/>
            <person name="Brown C.T."/>
            <person name="Hug L.A."/>
            <person name="Sharon I."/>
            <person name="Castelle C.J."/>
            <person name="Probst A.J."/>
            <person name="Thomas B.C."/>
            <person name="Singh A."/>
            <person name="Wilkins M.J."/>
            <person name="Karaoz U."/>
            <person name="Brodie E.L."/>
            <person name="Williams K.H."/>
            <person name="Hubbard S.S."/>
            <person name="Banfield J.F."/>
        </authorList>
    </citation>
    <scope>NUCLEOTIDE SEQUENCE [LARGE SCALE GENOMIC DNA]</scope>
</reference>
<evidence type="ECO:0008006" key="5">
    <source>
        <dbReference type="Google" id="ProtNLM"/>
    </source>
</evidence>
<name>A0A1F6CHN9_9BACT</name>